<name>A0ACC2GDD6_DALPE</name>
<dbReference type="Proteomes" id="UP001157502">
    <property type="component" value="Chromosome 14"/>
</dbReference>
<sequence length="239" mass="23458">MLIRSLKMAVMFGLHLRVSWIMCLLIGGITGFPSPTGVYNYISQTAPQATSSSTSTSLVTGSKIPGEVNVDIASGLVTGPNNPSIKPAIQPQQNSSRSTSFNSPQLLNSSHVPTIKATSNPTLANVMRGSQEAVTGQSGPAPVTGQSGPAPVTGQSGPAPVTGQSGPAPVTGQSGPAPVTGQSGPAPVTGQSGPAPVTGQSGPAPVTGQSGPAPVTGQSGPAPVTGQSGPAPVTGQSRQ</sequence>
<keyword evidence="2" id="KW-1185">Reference proteome</keyword>
<comment type="caution">
    <text evidence="1">The sequence shown here is derived from an EMBL/GenBank/DDBJ whole genome shotgun (WGS) entry which is preliminary data.</text>
</comment>
<protein>
    <submittedName>
        <fullName evidence="1">Uncharacterized protein</fullName>
    </submittedName>
</protein>
<reference evidence="1" key="1">
    <citation type="submission" date="2021-05" db="EMBL/GenBank/DDBJ databases">
        <authorList>
            <person name="Pan Q."/>
            <person name="Jouanno E."/>
            <person name="Zahm M."/>
            <person name="Klopp C."/>
            <person name="Cabau C."/>
            <person name="Louis A."/>
            <person name="Berthelot C."/>
            <person name="Parey E."/>
            <person name="Roest Crollius H."/>
            <person name="Montfort J."/>
            <person name="Robinson-Rechavi M."/>
            <person name="Bouchez O."/>
            <person name="Lampietro C."/>
            <person name="Lopez Roques C."/>
            <person name="Donnadieu C."/>
            <person name="Postlethwait J."/>
            <person name="Bobe J."/>
            <person name="Dillon D."/>
            <person name="Chandos A."/>
            <person name="von Hippel F."/>
            <person name="Guiguen Y."/>
        </authorList>
    </citation>
    <scope>NUCLEOTIDE SEQUENCE</scope>
    <source>
        <strain evidence="1">YG-Jan2019</strain>
    </source>
</reference>
<gene>
    <name evidence="1" type="ORF">DPEC_G00172160</name>
</gene>
<accession>A0ACC2GDD6</accession>
<organism evidence="1 2">
    <name type="scientific">Dallia pectoralis</name>
    <name type="common">Alaska blackfish</name>
    <dbReference type="NCBI Taxonomy" id="75939"/>
    <lineage>
        <taxon>Eukaryota</taxon>
        <taxon>Metazoa</taxon>
        <taxon>Chordata</taxon>
        <taxon>Craniata</taxon>
        <taxon>Vertebrata</taxon>
        <taxon>Euteleostomi</taxon>
        <taxon>Actinopterygii</taxon>
        <taxon>Neopterygii</taxon>
        <taxon>Teleostei</taxon>
        <taxon>Protacanthopterygii</taxon>
        <taxon>Esociformes</taxon>
        <taxon>Umbridae</taxon>
        <taxon>Dallia</taxon>
    </lineage>
</organism>
<dbReference type="EMBL" id="CM055741">
    <property type="protein sequence ID" value="KAJ8001699.1"/>
    <property type="molecule type" value="Genomic_DNA"/>
</dbReference>
<proteinExistence type="predicted"/>
<evidence type="ECO:0000313" key="1">
    <source>
        <dbReference type="EMBL" id="KAJ8001699.1"/>
    </source>
</evidence>
<evidence type="ECO:0000313" key="2">
    <source>
        <dbReference type="Proteomes" id="UP001157502"/>
    </source>
</evidence>